<evidence type="ECO:0000256" key="1">
    <source>
        <dbReference type="SAM" id="MobiDB-lite"/>
    </source>
</evidence>
<evidence type="ECO:0000313" key="3">
    <source>
        <dbReference type="EMBL" id="KIP07988.1"/>
    </source>
</evidence>
<dbReference type="PANTHER" id="PTHR11362:SF140">
    <property type="entry name" value="PEBP-LIKE PROTEIN"/>
    <property type="match status" value="1"/>
</dbReference>
<keyword evidence="4" id="KW-1185">Reference proteome</keyword>
<sequence>MKFTAALVSAALATLAAAQTSTTNNTQVGIEAIEAHFSQSGIVPSLLTTFDPLALMSVTFDGVGEISPGQSLTQTQVAPTPGIAITPANSTVQLSGNFTLVMADAGPVGTDESAGQTRHWLVNSVTVANGTDPLNVSTSSGVAITKYAGPAPAQGSGAHRYVILLFAQPESFTPPSNLSTAGVPVSVFNLNDYVQSTGLGAIVAGTYMTVEEGTASFTPSSTAPVVTSTLPVPKTSGTSSATSGAASPSGSSSGQSSGAGLNTAPLASMLLAGAFALGLVFF</sequence>
<name>A0A0C3PMT6_PHLG1</name>
<protein>
    <recommendedName>
        <fullName evidence="5">PEBP-like protein</fullName>
    </recommendedName>
</protein>
<feature type="region of interest" description="Disordered" evidence="1">
    <location>
        <begin position="216"/>
        <end position="258"/>
    </location>
</feature>
<dbReference type="PANTHER" id="PTHR11362">
    <property type="entry name" value="PHOSPHATIDYLETHANOLAMINE-BINDING PROTEIN"/>
    <property type="match status" value="1"/>
</dbReference>
<dbReference type="OrthoDB" id="2506647at2759"/>
<dbReference type="EMBL" id="KN840487">
    <property type="protein sequence ID" value="KIP07988.1"/>
    <property type="molecule type" value="Genomic_DNA"/>
</dbReference>
<dbReference type="AlphaFoldDB" id="A0A0C3PMT6"/>
<keyword evidence="2" id="KW-0732">Signal</keyword>
<dbReference type="InterPro" id="IPR035810">
    <property type="entry name" value="PEBP_euk"/>
</dbReference>
<reference evidence="3 4" key="1">
    <citation type="journal article" date="2014" name="PLoS Genet.">
        <title>Analysis of the Phlebiopsis gigantea genome, transcriptome and secretome provides insight into its pioneer colonization strategies of wood.</title>
        <authorList>
            <person name="Hori C."/>
            <person name="Ishida T."/>
            <person name="Igarashi K."/>
            <person name="Samejima M."/>
            <person name="Suzuki H."/>
            <person name="Master E."/>
            <person name="Ferreira P."/>
            <person name="Ruiz-Duenas F.J."/>
            <person name="Held B."/>
            <person name="Canessa P."/>
            <person name="Larrondo L.F."/>
            <person name="Schmoll M."/>
            <person name="Druzhinina I.S."/>
            <person name="Kubicek C.P."/>
            <person name="Gaskell J.A."/>
            <person name="Kersten P."/>
            <person name="St John F."/>
            <person name="Glasner J."/>
            <person name="Sabat G."/>
            <person name="Splinter BonDurant S."/>
            <person name="Syed K."/>
            <person name="Yadav J."/>
            <person name="Mgbeahuruike A.C."/>
            <person name="Kovalchuk A."/>
            <person name="Asiegbu F.O."/>
            <person name="Lackner G."/>
            <person name="Hoffmeister D."/>
            <person name="Rencoret J."/>
            <person name="Gutierrez A."/>
            <person name="Sun H."/>
            <person name="Lindquist E."/>
            <person name="Barry K."/>
            <person name="Riley R."/>
            <person name="Grigoriev I.V."/>
            <person name="Henrissat B."/>
            <person name="Kues U."/>
            <person name="Berka R.M."/>
            <person name="Martinez A.T."/>
            <person name="Covert S.F."/>
            <person name="Blanchette R.A."/>
            <person name="Cullen D."/>
        </authorList>
    </citation>
    <scope>NUCLEOTIDE SEQUENCE [LARGE SCALE GENOMIC DNA]</scope>
    <source>
        <strain evidence="3 4">11061_1 CR5-6</strain>
    </source>
</reference>
<evidence type="ECO:0000256" key="2">
    <source>
        <dbReference type="SAM" id="SignalP"/>
    </source>
</evidence>
<feature type="signal peptide" evidence="2">
    <location>
        <begin position="1"/>
        <end position="18"/>
    </location>
</feature>
<evidence type="ECO:0008006" key="5">
    <source>
        <dbReference type="Google" id="ProtNLM"/>
    </source>
</evidence>
<evidence type="ECO:0000313" key="4">
    <source>
        <dbReference type="Proteomes" id="UP000053257"/>
    </source>
</evidence>
<proteinExistence type="predicted"/>
<accession>A0A0C3PMT6</accession>
<dbReference type="InterPro" id="IPR036610">
    <property type="entry name" value="PEBP-like_sf"/>
</dbReference>
<dbReference type="SUPFAM" id="SSF49777">
    <property type="entry name" value="PEBP-like"/>
    <property type="match status" value="1"/>
</dbReference>
<gene>
    <name evidence="3" type="ORF">PHLGIDRAFT_117643</name>
</gene>
<dbReference type="CDD" id="cd00866">
    <property type="entry name" value="PEBP_euk"/>
    <property type="match status" value="1"/>
</dbReference>
<organism evidence="3 4">
    <name type="scientific">Phlebiopsis gigantea (strain 11061_1 CR5-6)</name>
    <name type="common">White-rot fungus</name>
    <name type="synonym">Peniophora gigantea</name>
    <dbReference type="NCBI Taxonomy" id="745531"/>
    <lineage>
        <taxon>Eukaryota</taxon>
        <taxon>Fungi</taxon>
        <taxon>Dikarya</taxon>
        <taxon>Basidiomycota</taxon>
        <taxon>Agaricomycotina</taxon>
        <taxon>Agaricomycetes</taxon>
        <taxon>Polyporales</taxon>
        <taxon>Phanerochaetaceae</taxon>
        <taxon>Phlebiopsis</taxon>
    </lineage>
</organism>
<feature type="chain" id="PRO_5002176941" description="PEBP-like protein" evidence="2">
    <location>
        <begin position="19"/>
        <end position="282"/>
    </location>
</feature>
<dbReference type="HOGENOM" id="CLU_043994_2_1_1"/>
<dbReference type="Gene3D" id="3.90.280.10">
    <property type="entry name" value="PEBP-like"/>
    <property type="match status" value="1"/>
</dbReference>
<dbReference type="STRING" id="745531.A0A0C3PMT6"/>
<dbReference type="Proteomes" id="UP000053257">
    <property type="component" value="Unassembled WGS sequence"/>
</dbReference>
<dbReference type="InterPro" id="IPR008914">
    <property type="entry name" value="PEBP"/>
</dbReference>
<dbReference type="Pfam" id="PF01161">
    <property type="entry name" value="PBP"/>
    <property type="match status" value="1"/>
</dbReference>